<evidence type="ECO:0000259" key="8">
    <source>
        <dbReference type="PROSITE" id="PS50850"/>
    </source>
</evidence>
<feature type="transmembrane region" description="Helical" evidence="7">
    <location>
        <begin position="189"/>
        <end position="209"/>
    </location>
</feature>
<evidence type="ECO:0000256" key="7">
    <source>
        <dbReference type="SAM" id="Phobius"/>
    </source>
</evidence>
<dbReference type="Proteomes" id="UP000317940">
    <property type="component" value="Unassembled WGS sequence"/>
</dbReference>
<keyword evidence="3 7" id="KW-0812">Transmembrane</keyword>
<dbReference type="OrthoDB" id="4484751at2"/>
<protein>
    <submittedName>
        <fullName evidence="9">MFS transporter</fullName>
    </submittedName>
</protein>
<dbReference type="Pfam" id="PF07690">
    <property type="entry name" value="MFS_1"/>
    <property type="match status" value="1"/>
</dbReference>
<evidence type="ECO:0000256" key="2">
    <source>
        <dbReference type="ARBA" id="ARBA00022448"/>
    </source>
</evidence>
<evidence type="ECO:0000256" key="1">
    <source>
        <dbReference type="ARBA" id="ARBA00004651"/>
    </source>
</evidence>
<dbReference type="InterPro" id="IPR020846">
    <property type="entry name" value="MFS_dom"/>
</dbReference>
<evidence type="ECO:0000256" key="4">
    <source>
        <dbReference type="ARBA" id="ARBA00022989"/>
    </source>
</evidence>
<dbReference type="EMBL" id="VIWT01000002">
    <property type="protein sequence ID" value="TWF91549.1"/>
    <property type="molecule type" value="Genomic_DNA"/>
</dbReference>
<feature type="transmembrane region" description="Helical" evidence="7">
    <location>
        <begin position="362"/>
        <end position="377"/>
    </location>
</feature>
<organism evidence="9 10">
    <name type="scientific">Kitasatospora viridis</name>
    <dbReference type="NCBI Taxonomy" id="281105"/>
    <lineage>
        <taxon>Bacteria</taxon>
        <taxon>Bacillati</taxon>
        <taxon>Actinomycetota</taxon>
        <taxon>Actinomycetes</taxon>
        <taxon>Kitasatosporales</taxon>
        <taxon>Streptomycetaceae</taxon>
        <taxon>Kitasatospora</taxon>
    </lineage>
</organism>
<sequence>MSETGTLRPAPAGPPSAGPALRTTPFGAVIASVVLVELSSGITQGFLSPLLNGLTGALHVSAADLNWISIANLLASVAFTPVLSRMGDLYGHRRVLRWNLAIVLLGSVLVGLSRSFGLLLAGQLLQGAFAGFFPLLVGILRNRTRRHGDGGDGESRRGISLMVAGLTAGVALGLVASGLLARSSASPTAALWVPTAAVGLALAVSWPLLPESAHRPGGRVDWAGGALLCAGLVAIMLGLGQGGAPGWAWTSPRTFGCLLGGALVTALWVLVELRTAEPMIDVRLFRHRNVVVVSLVALTFTFGMLGLLVANPVFLGTAKAEAGYGLGLDPLGISLAMLPNMLALTLGALLAPALARAITDRWVLLAGSLLMAAGYAVEFASHAALVPFLTATAVAGLGSGLLQHATRALAVEAVPPEQTSVGSGINELLINVGGSIGAAVVLAIFAARTPAGQALPRIGAYTDSWLVCAAVALAGAAISLCYRGAKK</sequence>
<feature type="transmembrane region" description="Helical" evidence="7">
    <location>
        <begin position="291"/>
        <end position="311"/>
    </location>
</feature>
<feature type="transmembrane region" description="Helical" evidence="7">
    <location>
        <begin position="252"/>
        <end position="271"/>
    </location>
</feature>
<keyword evidence="2" id="KW-0813">Transport</keyword>
<feature type="transmembrane region" description="Helical" evidence="7">
    <location>
        <begin position="95"/>
        <end position="112"/>
    </location>
</feature>
<feature type="transmembrane region" description="Helical" evidence="7">
    <location>
        <begin position="161"/>
        <end position="183"/>
    </location>
</feature>
<feature type="transmembrane region" description="Helical" evidence="7">
    <location>
        <begin position="458"/>
        <end position="482"/>
    </location>
</feature>
<reference evidence="9 10" key="1">
    <citation type="submission" date="2019-06" db="EMBL/GenBank/DDBJ databases">
        <title>Sequencing the genomes of 1000 actinobacteria strains.</title>
        <authorList>
            <person name="Klenk H.-P."/>
        </authorList>
    </citation>
    <scope>NUCLEOTIDE SEQUENCE [LARGE SCALE GENOMIC DNA]</scope>
    <source>
        <strain evidence="9 10">DSM 44826</strain>
    </source>
</reference>
<dbReference type="PROSITE" id="PS50850">
    <property type="entry name" value="MFS"/>
    <property type="match status" value="1"/>
</dbReference>
<evidence type="ECO:0000256" key="3">
    <source>
        <dbReference type="ARBA" id="ARBA00022692"/>
    </source>
</evidence>
<evidence type="ECO:0000313" key="10">
    <source>
        <dbReference type="Proteomes" id="UP000317940"/>
    </source>
</evidence>
<dbReference type="GO" id="GO:0022857">
    <property type="term" value="F:transmembrane transporter activity"/>
    <property type="evidence" value="ECO:0007669"/>
    <property type="project" value="InterPro"/>
</dbReference>
<keyword evidence="5 7" id="KW-0472">Membrane</keyword>
<name>A0A561TWS4_9ACTN</name>
<comment type="caution">
    <text evidence="9">The sequence shown here is derived from an EMBL/GenBank/DDBJ whole genome shotgun (WGS) entry which is preliminary data.</text>
</comment>
<dbReference type="GO" id="GO:0046677">
    <property type="term" value="P:response to antibiotic"/>
    <property type="evidence" value="ECO:0007669"/>
    <property type="project" value="UniProtKB-KW"/>
</dbReference>
<evidence type="ECO:0000256" key="6">
    <source>
        <dbReference type="ARBA" id="ARBA00023251"/>
    </source>
</evidence>
<evidence type="ECO:0000313" key="9">
    <source>
        <dbReference type="EMBL" id="TWF91549.1"/>
    </source>
</evidence>
<gene>
    <name evidence="9" type="ORF">FHX73_12664</name>
</gene>
<feature type="transmembrane region" description="Helical" evidence="7">
    <location>
        <begin position="428"/>
        <end position="446"/>
    </location>
</feature>
<evidence type="ECO:0000256" key="5">
    <source>
        <dbReference type="ARBA" id="ARBA00023136"/>
    </source>
</evidence>
<keyword evidence="10" id="KW-1185">Reference proteome</keyword>
<keyword evidence="6" id="KW-0046">Antibiotic resistance</keyword>
<dbReference type="GO" id="GO:0005886">
    <property type="term" value="C:plasma membrane"/>
    <property type="evidence" value="ECO:0007669"/>
    <property type="project" value="UniProtKB-SubCell"/>
</dbReference>
<dbReference type="PANTHER" id="PTHR42718:SF9">
    <property type="entry name" value="MAJOR FACILITATOR SUPERFAMILY MULTIDRUG TRANSPORTER MFSC"/>
    <property type="match status" value="1"/>
</dbReference>
<feature type="transmembrane region" description="Helical" evidence="7">
    <location>
        <begin position="383"/>
        <end position="402"/>
    </location>
</feature>
<dbReference type="Gene3D" id="1.20.1250.20">
    <property type="entry name" value="MFS general substrate transporter like domains"/>
    <property type="match status" value="1"/>
</dbReference>
<dbReference type="InterPro" id="IPR036259">
    <property type="entry name" value="MFS_trans_sf"/>
</dbReference>
<feature type="transmembrane region" description="Helical" evidence="7">
    <location>
        <begin position="221"/>
        <end position="240"/>
    </location>
</feature>
<dbReference type="AlphaFoldDB" id="A0A561TWS4"/>
<feature type="transmembrane region" description="Helical" evidence="7">
    <location>
        <begin position="118"/>
        <end position="140"/>
    </location>
</feature>
<keyword evidence="4 7" id="KW-1133">Transmembrane helix</keyword>
<dbReference type="InterPro" id="IPR011701">
    <property type="entry name" value="MFS"/>
</dbReference>
<feature type="domain" description="Major facilitator superfamily (MFS) profile" evidence="8">
    <location>
        <begin position="29"/>
        <end position="487"/>
    </location>
</feature>
<dbReference type="SUPFAM" id="SSF103473">
    <property type="entry name" value="MFS general substrate transporter"/>
    <property type="match status" value="1"/>
</dbReference>
<proteinExistence type="predicted"/>
<accession>A0A561TWS4</accession>
<dbReference type="PANTHER" id="PTHR42718">
    <property type="entry name" value="MAJOR FACILITATOR SUPERFAMILY MULTIDRUG TRANSPORTER MFSC"/>
    <property type="match status" value="1"/>
</dbReference>
<dbReference type="RefSeq" id="WP_145909120.1">
    <property type="nucleotide sequence ID" value="NZ_BAAAMZ010000010.1"/>
</dbReference>
<feature type="transmembrane region" description="Helical" evidence="7">
    <location>
        <begin position="331"/>
        <end position="355"/>
    </location>
</feature>
<comment type="subcellular location">
    <subcellularLocation>
        <location evidence="1">Cell membrane</location>
        <topology evidence="1">Multi-pass membrane protein</topology>
    </subcellularLocation>
</comment>